<evidence type="ECO:0000313" key="2">
    <source>
        <dbReference type="Proteomes" id="UP000002412"/>
    </source>
</evidence>
<dbReference type="HOGENOM" id="CLU_3124379_0_0_6"/>
<evidence type="ECO:0000313" key="1">
    <source>
        <dbReference type="EMBL" id="ABS48739.1"/>
    </source>
</evidence>
<sequence length="50" mass="5394">MMSLFSGSPCGPAQAPLKMANPFVIGLLPTYNANDWGHISRCLTLLIQAF</sequence>
<protein>
    <submittedName>
        <fullName evidence="1">Uncharacterized protein</fullName>
    </submittedName>
</protein>
<accession>A0A0U1R0S1</accession>
<organism evidence="1 2">
    <name type="scientific">Yersinia pseudotuberculosis serotype O:1b (strain IP 31758)</name>
    <dbReference type="NCBI Taxonomy" id="349747"/>
    <lineage>
        <taxon>Bacteria</taxon>
        <taxon>Pseudomonadati</taxon>
        <taxon>Pseudomonadota</taxon>
        <taxon>Gammaproteobacteria</taxon>
        <taxon>Enterobacterales</taxon>
        <taxon>Yersiniaceae</taxon>
        <taxon>Yersinia</taxon>
    </lineage>
</organism>
<proteinExistence type="predicted"/>
<name>A0A0U1R0S1_YERP3</name>
<dbReference type="EMBL" id="CP000720">
    <property type="protein sequence ID" value="ABS48739.1"/>
    <property type="molecule type" value="Genomic_DNA"/>
</dbReference>
<dbReference type="Proteomes" id="UP000002412">
    <property type="component" value="Chromosome"/>
</dbReference>
<reference evidence="1 2" key="1">
    <citation type="journal article" date="2007" name="PLoS Genet.">
        <title>The complete genome sequence of Yersinia pseudotuberculosis IP31758, the causative agent of Far East scarlet-like fever.</title>
        <authorList>
            <person name="Eppinger M."/>
            <person name="Rosovitz M.J."/>
            <person name="Fricke W.F."/>
            <person name="Rasko D.A."/>
            <person name="Kokorina G."/>
            <person name="Fayolle C."/>
            <person name="Lindler L.E."/>
            <person name="Carniel E."/>
            <person name="Ravel J."/>
        </authorList>
    </citation>
    <scope>NUCLEOTIDE SEQUENCE [LARGE SCALE GENOMIC DNA]</scope>
    <source>
        <strain evidence="1 2">IP 31758</strain>
    </source>
</reference>
<dbReference type="AlphaFoldDB" id="A0A0U1R0S1"/>
<gene>
    <name evidence="1" type="ordered locus">YpsIP31758_2279</name>
</gene>
<dbReference type="KEGG" id="ypi:YpsIP31758_2279"/>